<feature type="region of interest" description="Disordered" evidence="9">
    <location>
        <begin position="362"/>
        <end position="385"/>
    </location>
</feature>
<keyword evidence="4" id="KW-0732">Signal</keyword>
<feature type="transmembrane region" description="Helical" evidence="10">
    <location>
        <begin position="123"/>
        <end position="144"/>
    </location>
</feature>
<keyword evidence="6 10" id="KW-0472">Membrane</keyword>
<dbReference type="InterPro" id="IPR000203">
    <property type="entry name" value="GPS"/>
</dbReference>
<feature type="transmembrane region" description="Helical" evidence="10">
    <location>
        <begin position="195"/>
        <end position="217"/>
    </location>
</feature>
<evidence type="ECO:0000259" key="11">
    <source>
        <dbReference type="PROSITE" id="PS50221"/>
    </source>
</evidence>
<feature type="transmembrane region" description="Helical" evidence="10">
    <location>
        <begin position="84"/>
        <end position="111"/>
    </location>
</feature>
<dbReference type="PRINTS" id="PR00249">
    <property type="entry name" value="GPCRSECRETIN"/>
</dbReference>
<evidence type="ECO:0000256" key="7">
    <source>
        <dbReference type="ARBA" id="ARBA00023157"/>
    </source>
</evidence>
<dbReference type="OrthoDB" id="10040049at2759"/>
<evidence type="ECO:0000313" key="13">
    <source>
        <dbReference type="EMBL" id="PIO34852.1"/>
    </source>
</evidence>
<dbReference type="FunFam" id="1.20.1070.10:FF:000058">
    <property type="entry name" value="Adhesion G protein-coupled receptor F5"/>
    <property type="match status" value="1"/>
</dbReference>
<sequence length="412" mass="45717">MSTVIDNNSITDINSSTFKIRMSFSKSNMSLVNPECVWYDLVRDVWNSSGCTTTDEKGLIVCSCNHLTSFSILMAPVENTFLDYITYSGVAISLACLVVTLLIEALVWASVIKNKTSYIRHVCLVNIAVTLLVADIWFIIGAALEQNTGSAACKAAAFFSFFFYLSLFFWMLTTGLILFYRMVYILHDMSRKTMMIIAFLLGYGCPLLITIVTVASTEPRGTFTSSKLCWLDYDSKTFLAFVVPALSIVFINLLILIVVIFKLMRPTVGEKPGREDRKTVIVIAKTMAVLTPLLGTTWGLGLGLIFDPTNLVVHALFAVLNSFQGLFILISTVLLDQKVRKAVRSSISSSYWRTLRSRVQTTSTDSSEQSRSRSKPKKNHAQKKLYGKRATYDLFAAADSSEATGSSYSALT</sequence>
<reference evidence="13" key="1">
    <citation type="submission" date="2017-08" db="EMBL/GenBank/DDBJ databases">
        <title>Assembly of the North American Bullfrog Genome.</title>
        <authorList>
            <person name="Warren R.L."/>
            <person name="Vandervalk B.P."/>
            <person name="Kucuk E."/>
            <person name="Birol I."/>
            <person name="Helbing C."/>
            <person name="Pandoh P."/>
            <person name="Behsaz B."/>
            <person name="Mohamadi H."/>
            <person name="Chu J."/>
            <person name="Jackman S."/>
            <person name="Hammond S.A."/>
            <person name="Veldhoen N."/>
            <person name="Kirk H."/>
            <person name="Zhao Y."/>
            <person name="Coope R."/>
            <person name="Pleasance S."/>
            <person name="Moore R."/>
            <person name="Holt R."/>
        </authorList>
    </citation>
    <scope>NUCLEOTIDE SEQUENCE</scope>
    <source>
        <strain evidence="13">Bruno</strain>
        <tissue evidence="13">Liver</tissue>
    </source>
</reference>
<evidence type="ECO:0000256" key="4">
    <source>
        <dbReference type="ARBA" id="ARBA00022729"/>
    </source>
</evidence>
<evidence type="ECO:0000256" key="3">
    <source>
        <dbReference type="ARBA" id="ARBA00022692"/>
    </source>
</evidence>
<evidence type="ECO:0000256" key="8">
    <source>
        <dbReference type="ARBA" id="ARBA00023180"/>
    </source>
</evidence>
<dbReference type="SUPFAM" id="SSF81321">
    <property type="entry name" value="Family A G protein-coupled receptor-like"/>
    <property type="match status" value="1"/>
</dbReference>
<evidence type="ECO:0000256" key="1">
    <source>
        <dbReference type="ARBA" id="ARBA00004141"/>
    </source>
</evidence>
<dbReference type="SMART" id="SM00303">
    <property type="entry name" value="GPS"/>
    <property type="match status" value="1"/>
</dbReference>
<evidence type="ECO:0000256" key="9">
    <source>
        <dbReference type="SAM" id="MobiDB-lite"/>
    </source>
</evidence>
<dbReference type="GO" id="GO:0016020">
    <property type="term" value="C:membrane"/>
    <property type="evidence" value="ECO:0007669"/>
    <property type="project" value="UniProtKB-SubCell"/>
</dbReference>
<dbReference type="InterPro" id="IPR057244">
    <property type="entry name" value="GAIN_B"/>
</dbReference>
<evidence type="ECO:0000256" key="5">
    <source>
        <dbReference type="ARBA" id="ARBA00022989"/>
    </source>
</evidence>
<keyword evidence="7" id="KW-1015">Disulfide bond</keyword>
<organism evidence="13">
    <name type="scientific">Aquarana catesbeiana</name>
    <name type="common">American bullfrog</name>
    <name type="synonym">Rana catesbeiana</name>
    <dbReference type="NCBI Taxonomy" id="8400"/>
    <lineage>
        <taxon>Eukaryota</taxon>
        <taxon>Metazoa</taxon>
        <taxon>Chordata</taxon>
        <taxon>Craniata</taxon>
        <taxon>Vertebrata</taxon>
        <taxon>Euteleostomi</taxon>
        <taxon>Amphibia</taxon>
        <taxon>Batrachia</taxon>
        <taxon>Anura</taxon>
        <taxon>Neobatrachia</taxon>
        <taxon>Ranoidea</taxon>
        <taxon>Ranidae</taxon>
        <taxon>Aquarana</taxon>
    </lineage>
</organism>
<dbReference type="InterPro" id="IPR051587">
    <property type="entry name" value="Adhesion_GPCR"/>
</dbReference>
<feature type="transmembrane region" description="Helical" evidence="10">
    <location>
        <begin position="282"/>
        <end position="306"/>
    </location>
</feature>
<dbReference type="InterPro" id="IPR017981">
    <property type="entry name" value="GPCR_2-like_7TM"/>
</dbReference>
<feature type="domain" description="G-protein coupled receptors family 2 profile 2" evidence="12">
    <location>
        <begin position="82"/>
        <end position="336"/>
    </location>
</feature>
<evidence type="ECO:0000256" key="10">
    <source>
        <dbReference type="SAM" id="Phobius"/>
    </source>
</evidence>
<feature type="transmembrane region" description="Helical" evidence="10">
    <location>
        <begin position="312"/>
        <end position="335"/>
    </location>
</feature>
<feature type="compositionally biased region" description="Basic residues" evidence="9">
    <location>
        <begin position="372"/>
        <end position="385"/>
    </location>
</feature>
<feature type="transmembrane region" description="Helical" evidence="10">
    <location>
        <begin position="237"/>
        <end position="261"/>
    </location>
</feature>
<dbReference type="GO" id="GO:0007166">
    <property type="term" value="P:cell surface receptor signaling pathway"/>
    <property type="evidence" value="ECO:0007669"/>
    <property type="project" value="InterPro"/>
</dbReference>
<dbReference type="GO" id="GO:0004930">
    <property type="term" value="F:G protein-coupled receptor activity"/>
    <property type="evidence" value="ECO:0007669"/>
    <property type="project" value="InterPro"/>
</dbReference>
<dbReference type="InterPro" id="IPR000832">
    <property type="entry name" value="GPCR_2_secretin-like"/>
</dbReference>
<dbReference type="EMBL" id="KV929612">
    <property type="protein sequence ID" value="PIO34852.1"/>
    <property type="molecule type" value="Genomic_DNA"/>
</dbReference>
<comment type="subcellular location">
    <subcellularLocation>
        <location evidence="1">Membrane</location>
        <topology evidence="1">Multi-pass membrane protein</topology>
    </subcellularLocation>
</comment>
<evidence type="ECO:0000259" key="12">
    <source>
        <dbReference type="PROSITE" id="PS50261"/>
    </source>
</evidence>
<feature type="transmembrane region" description="Helical" evidence="10">
    <location>
        <begin position="156"/>
        <end position="183"/>
    </location>
</feature>
<dbReference type="PANTHER" id="PTHR45813">
    <property type="entry name" value="IG-LIKE DOMAIN-CONTAINING PROTEIN"/>
    <property type="match status" value="1"/>
</dbReference>
<evidence type="ECO:0008006" key="14">
    <source>
        <dbReference type="Google" id="ProtNLM"/>
    </source>
</evidence>
<dbReference type="PRINTS" id="PR01695">
    <property type="entry name" value="IGHEPTARCPTR"/>
</dbReference>
<comment type="similarity">
    <text evidence="2">Belongs to the G-protein coupled receptor 2 family. Adhesion G-protein coupled receptor (ADGR) subfamily.</text>
</comment>
<evidence type="ECO:0000256" key="2">
    <source>
        <dbReference type="ARBA" id="ARBA00007343"/>
    </source>
</evidence>
<keyword evidence="3 10" id="KW-0812">Transmembrane</keyword>
<dbReference type="PANTHER" id="PTHR45813:SF4">
    <property type="entry name" value="ADHESION G PROTEIN-COUPLED RECEPTOR F5"/>
    <property type="match status" value="1"/>
</dbReference>
<keyword evidence="8" id="KW-0325">Glycoprotein</keyword>
<dbReference type="PROSITE" id="PS50221">
    <property type="entry name" value="GAIN_B"/>
    <property type="match status" value="1"/>
</dbReference>
<feature type="domain" description="GAIN-B" evidence="11">
    <location>
        <begin position="1"/>
        <end position="80"/>
    </location>
</feature>
<protein>
    <recommendedName>
        <fullName evidence="14">G-protein coupled receptors family 2 profile 2 domain-containing protein</fullName>
    </recommendedName>
</protein>
<evidence type="ECO:0000256" key="6">
    <source>
        <dbReference type="ARBA" id="ARBA00023136"/>
    </source>
</evidence>
<dbReference type="Pfam" id="PF00002">
    <property type="entry name" value="7tm_2"/>
    <property type="match status" value="1"/>
</dbReference>
<dbReference type="InterPro" id="IPR046338">
    <property type="entry name" value="GAIN_dom_sf"/>
</dbReference>
<dbReference type="InterPro" id="IPR008078">
    <property type="entry name" value="GPCR_2_Ig-hepta-like_rcpt"/>
</dbReference>
<dbReference type="GO" id="GO:0007189">
    <property type="term" value="P:adenylate cyclase-activating G protein-coupled receptor signaling pathway"/>
    <property type="evidence" value="ECO:0007669"/>
    <property type="project" value="TreeGrafter"/>
</dbReference>
<proteinExistence type="inferred from homology"/>
<dbReference type="Gene3D" id="1.20.1070.10">
    <property type="entry name" value="Rhodopsin 7-helix transmembrane proteins"/>
    <property type="match status" value="1"/>
</dbReference>
<dbReference type="Pfam" id="PF01825">
    <property type="entry name" value="GPS"/>
    <property type="match status" value="1"/>
</dbReference>
<name>A0A2G9S3Z2_AQUCT</name>
<dbReference type="PROSITE" id="PS50261">
    <property type="entry name" value="G_PROTEIN_RECEP_F2_4"/>
    <property type="match status" value="1"/>
</dbReference>
<gene>
    <name evidence="13" type="ORF">AB205_0012320</name>
</gene>
<dbReference type="Gene3D" id="2.60.220.50">
    <property type="match status" value="1"/>
</dbReference>
<keyword evidence="5 10" id="KW-1133">Transmembrane helix</keyword>
<dbReference type="AlphaFoldDB" id="A0A2G9S3Z2"/>
<accession>A0A2G9S3Z2</accession>